<gene>
    <name evidence="1" type="ORF">E4K65_19560</name>
</gene>
<protein>
    <submittedName>
        <fullName evidence="1">Uncharacterized protein</fullName>
    </submittedName>
</protein>
<proteinExistence type="predicted"/>
<dbReference type="Proteomes" id="UP000297966">
    <property type="component" value="Unassembled WGS sequence"/>
</dbReference>
<evidence type="ECO:0000313" key="1">
    <source>
        <dbReference type="EMBL" id="TFV46765.1"/>
    </source>
</evidence>
<dbReference type="EMBL" id="SPQT01000010">
    <property type="protein sequence ID" value="TFV46765.1"/>
    <property type="molecule type" value="Genomic_DNA"/>
</dbReference>
<comment type="caution">
    <text evidence="1">The sequence shown here is derived from an EMBL/GenBank/DDBJ whole genome shotgun (WGS) entry which is preliminary data.</text>
</comment>
<dbReference type="AlphaFoldDB" id="A0A4Y9LV81"/>
<accession>A0A4Y9LV81</accession>
<organism evidence="1 2">
    <name type="scientific">Bradyrhizobium niftali</name>
    <dbReference type="NCBI Taxonomy" id="2560055"/>
    <lineage>
        <taxon>Bacteria</taxon>
        <taxon>Pseudomonadati</taxon>
        <taxon>Pseudomonadota</taxon>
        <taxon>Alphaproteobacteria</taxon>
        <taxon>Hyphomicrobiales</taxon>
        <taxon>Nitrobacteraceae</taxon>
        <taxon>Bradyrhizobium</taxon>
    </lineage>
</organism>
<name>A0A4Y9LV81_9BRAD</name>
<sequence>MTGRGGEAVVTPPAGEENKAAILAALRAAIAIASDSGALPLNQKEAMLNGMLARGVALT</sequence>
<evidence type="ECO:0000313" key="2">
    <source>
        <dbReference type="Proteomes" id="UP000297966"/>
    </source>
</evidence>
<dbReference type="RefSeq" id="WP_135175549.1">
    <property type="nucleotide sequence ID" value="NZ_SPQT01000010.1"/>
</dbReference>
<keyword evidence="2" id="KW-1185">Reference proteome</keyword>
<reference evidence="1 2" key="1">
    <citation type="submission" date="2019-03" db="EMBL/GenBank/DDBJ databases">
        <title>Bradyrhizobium diversity isolated from nodules of Chamaecrista fasciculata.</title>
        <authorList>
            <person name="Klepa M.S."/>
            <person name="Urquiaga M.O."/>
            <person name="Hungria M."/>
            <person name="Delamuta J.R."/>
        </authorList>
    </citation>
    <scope>NUCLEOTIDE SEQUENCE [LARGE SCALE GENOMIC DNA]</scope>
    <source>
        <strain evidence="1 2">CNPSo 3448</strain>
    </source>
</reference>